<keyword evidence="11" id="KW-1185">Reference proteome</keyword>
<dbReference type="AlphaFoldDB" id="A0A4V3RRI3"/>
<organism evidence="10 11">
    <name type="scientific">Muricaecibacterium torontonense</name>
    <dbReference type="NCBI Taxonomy" id="3032871"/>
    <lineage>
        <taxon>Bacteria</taxon>
        <taxon>Bacillati</taxon>
        <taxon>Actinomycetota</taxon>
        <taxon>Coriobacteriia</taxon>
        <taxon>Coriobacteriales</taxon>
        <taxon>Atopobiaceae</taxon>
        <taxon>Muricaecibacterium</taxon>
    </lineage>
</organism>
<dbReference type="SUPFAM" id="SSF53738">
    <property type="entry name" value="Phosphoglucomutase, first 3 domains"/>
    <property type="match status" value="3"/>
</dbReference>
<evidence type="ECO:0000256" key="6">
    <source>
        <dbReference type="ARBA" id="ARBA00023235"/>
    </source>
</evidence>
<dbReference type="GO" id="GO:0046872">
    <property type="term" value="F:metal ion binding"/>
    <property type="evidence" value="ECO:0007669"/>
    <property type="project" value="UniProtKB-KW"/>
</dbReference>
<dbReference type="PANTHER" id="PTHR43771">
    <property type="entry name" value="PHOSPHOMANNOMUTASE"/>
    <property type="match status" value="1"/>
</dbReference>
<dbReference type="RefSeq" id="WP_136011578.1">
    <property type="nucleotide sequence ID" value="NZ_SRYE01000001.1"/>
</dbReference>
<dbReference type="Pfam" id="PF02878">
    <property type="entry name" value="PGM_PMM_I"/>
    <property type="match status" value="1"/>
</dbReference>
<evidence type="ECO:0000256" key="4">
    <source>
        <dbReference type="ARBA" id="ARBA00022723"/>
    </source>
</evidence>
<keyword evidence="3" id="KW-0597">Phosphoprotein</keyword>
<comment type="cofactor">
    <cofactor evidence="1">
        <name>Mg(2+)</name>
        <dbReference type="ChEBI" id="CHEBI:18420"/>
    </cofactor>
</comment>
<accession>A0A4V3RRI3</accession>
<dbReference type="GO" id="GO:0005975">
    <property type="term" value="P:carbohydrate metabolic process"/>
    <property type="evidence" value="ECO:0007669"/>
    <property type="project" value="InterPro"/>
</dbReference>
<dbReference type="InterPro" id="IPR036900">
    <property type="entry name" value="A-D-PHexomutase_C_sf"/>
</dbReference>
<dbReference type="Pfam" id="PF02880">
    <property type="entry name" value="PGM_PMM_III"/>
    <property type="match status" value="1"/>
</dbReference>
<dbReference type="InterPro" id="IPR005846">
    <property type="entry name" value="A-D-PHexomutase_a/b/a-III"/>
</dbReference>
<dbReference type="GO" id="GO:0016868">
    <property type="term" value="F:intramolecular phosphotransferase activity"/>
    <property type="evidence" value="ECO:0007669"/>
    <property type="project" value="InterPro"/>
</dbReference>
<keyword evidence="6" id="KW-0413">Isomerase</keyword>
<dbReference type="SUPFAM" id="SSF55957">
    <property type="entry name" value="Phosphoglucomutase, C-terminal domain"/>
    <property type="match status" value="1"/>
</dbReference>
<feature type="domain" description="Alpha-D-phosphohexomutase alpha/beta/alpha" evidence="9">
    <location>
        <begin position="263"/>
        <end position="366"/>
    </location>
</feature>
<evidence type="ECO:0000313" key="11">
    <source>
        <dbReference type="Proteomes" id="UP000310263"/>
    </source>
</evidence>
<evidence type="ECO:0000256" key="1">
    <source>
        <dbReference type="ARBA" id="ARBA00001946"/>
    </source>
</evidence>
<dbReference type="InterPro" id="IPR016055">
    <property type="entry name" value="A-D-PHexomutase_a/b/a-I/II/III"/>
</dbReference>
<dbReference type="Gene3D" id="3.30.310.50">
    <property type="entry name" value="Alpha-D-phosphohexomutase, C-terminal domain"/>
    <property type="match status" value="1"/>
</dbReference>
<evidence type="ECO:0000259" key="9">
    <source>
        <dbReference type="Pfam" id="PF02880"/>
    </source>
</evidence>
<dbReference type="EMBL" id="SRYE01000001">
    <property type="protein sequence ID" value="TGY62950.1"/>
    <property type="molecule type" value="Genomic_DNA"/>
</dbReference>
<evidence type="ECO:0000256" key="3">
    <source>
        <dbReference type="ARBA" id="ARBA00022553"/>
    </source>
</evidence>
<dbReference type="Pfam" id="PF02879">
    <property type="entry name" value="PGM_PMM_II"/>
    <property type="match status" value="1"/>
</dbReference>
<gene>
    <name evidence="10" type="ORF">E5334_00020</name>
</gene>
<comment type="similarity">
    <text evidence="2">Belongs to the phosphohexose mutase family.</text>
</comment>
<sequence length="463" mass="50306">MSYLRFTNDGWYSRLDEDFCEPNVARIADAVAAFWYEQNPKGTVYIGFDTRQNAGSYAAIAAKAQAAWGLRTVVSDGPCPMPALNEAVREDPEAIGALMLTADHRSADYLGVRVRNADSSAISSEDAAHIEDLVSAEVDVPDVSFEVQDFVSPFLATMSSIIDVSLVRDAHLTAVVDPLFGTARGIAAPLLRSFGVDAMEIHSAADANFGGLHPEVVEPWVDDLEYLIGQTRSSFGVAIDGPSNRSILVDERGQLVSAPQAHGLLLEHLVKHRGLSGRIVVPRFSSAMTRRLADRLGCEVVAVASGPTWPFDEIRRGNVLTASDGLGGICVPTFDRERNAFVTMLLLMEYIAAEKKPLSLLVDEFCAQVGKMEFGSKELRMDPGKYAVLRNLLPGVNPVLEGVGKEPVSVSHADGLRVQYQDDSWLLVKPSLSEPLVRIYAEGPTKAERDNLLDGAKQLLKQL</sequence>
<dbReference type="InterPro" id="IPR005844">
    <property type="entry name" value="A-D-PHexomutase_a/b/a-I"/>
</dbReference>
<evidence type="ECO:0000256" key="2">
    <source>
        <dbReference type="ARBA" id="ARBA00010231"/>
    </source>
</evidence>
<dbReference type="InterPro" id="IPR005845">
    <property type="entry name" value="A-D-PHexomutase_a/b/a-II"/>
</dbReference>
<evidence type="ECO:0000313" key="10">
    <source>
        <dbReference type="EMBL" id="TGY62950.1"/>
    </source>
</evidence>
<dbReference type="Proteomes" id="UP000310263">
    <property type="component" value="Unassembled WGS sequence"/>
</dbReference>
<proteinExistence type="inferred from homology"/>
<evidence type="ECO:0000256" key="5">
    <source>
        <dbReference type="ARBA" id="ARBA00022842"/>
    </source>
</evidence>
<dbReference type="OrthoDB" id="9803322at2"/>
<evidence type="ECO:0000259" key="7">
    <source>
        <dbReference type="Pfam" id="PF02878"/>
    </source>
</evidence>
<keyword evidence="5" id="KW-0460">Magnesium</keyword>
<feature type="domain" description="Alpha-D-phosphohexomutase alpha/beta/alpha" evidence="7">
    <location>
        <begin position="6"/>
        <end position="136"/>
    </location>
</feature>
<dbReference type="PANTHER" id="PTHR43771:SF1">
    <property type="entry name" value="PHOSPHOMANNOMUTASE"/>
    <property type="match status" value="1"/>
</dbReference>
<comment type="caution">
    <text evidence="10">The sequence shown here is derived from an EMBL/GenBank/DDBJ whole genome shotgun (WGS) entry which is preliminary data.</text>
</comment>
<reference evidence="10 11" key="1">
    <citation type="submission" date="2019-04" db="EMBL/GenBank/DDBJ databases">
        <title>Microbes associate with the intestines of laboratory mice.</title>
        <authorList>
            <person name="Navarre W."/>
            <person name="Wong E."/>
            <person name="Huang K."/>
            <person name="Tropini C."/>
            <person name="Ng K."/>
            <person name="Yu B."/>
        </authorList>
    </citation>
    <scope>NUCLEOTIDE SEQUENCE [LARGE SCALE GENOMIC DNA]</scope>
    <source>
        <strain evidence="10 11">NM07_P-09</strain>
    </source>
</reference>
<protein>
    <submittedName>
        <fullName evidence="10">Phosphoglucomutase/phosphomannomutase family protein</fullName>
    </submittedName>
</protein>
<name>A0A4V3RRI3_9ACTN</name>
<dbReference type="Gene3D" id="3.40.120.10">
    <property type="entry name" value="Alpha-D-Glucose-1,6-Bisphosphate, subunit A, domain 3"/>
    <property type="match status" value="3"/>
</dbReference>
<feature type="domain" description="Alpha-D-phosphohexomutase alpha/beta/alpha" evidence="8">
    <location>
        <begin position="154"/>
        <end position="253"/>
    </location>
</feature>
<evidence type="ECO:0000259" key="8">
    <source>
        <dbReference type="Pfam" id="PF02879"/>
    </source>
</evidence>
<keyword evidence="4" id="KW-0479">Metal-binding</keyword>